<dbReference type="PANTHER" id="PTHR43481">
    <property type="entry name" value="FRUCTOSE-1-PHOSPHATE PHOSPHATASE"/>
    <property type="match status" value="1"/>
</dbReference>
<dbReference type="InterPro" id="IPR023198">
    <property type="entry name" value="PGP-like_dom2"/>
</dbReference>
<dbReference type="SFLD" id="SFLDS00003">
    <property type="entry name" value="Haloacid_Dehalogenase"/>
    <property type="match status" value="1"/>
</dbReference>
<organism evidence="1 2">
    <name type="scientific">Streptomyces mashuensis</name>
    <dbReference type="NCBI Taxonomy" id="33904"/>
    <lineage>
        <taxon>Bacteria</taxon>
        <taxon>Bacillati</taxon>
        <taxon>Actinomycetota</taxon>
        <taxon>Actinomycetes</taxon>
        <taxon>Kitasatosporales</taxon>
        <taxon>Streptomycetaceae</taxon>
        <taxon>Streptomyces</taxon>
    </lineage>
</organism>
<keyword evidence="2" id="KW-1185">Reference proteome</keyword>
<dbReference type="PANTHER" id="PTHR43481:SF4">
    <property type="entry name" value="GLYCEROL-1-PHOSPHATE PHOSPHOHYDROLASE 1-RELATED"/>
    <property type="match status" value="1"/>
</dbReference>
<dbReference type="SUPFAM" id="SSF56784">
    <property type="entry name" value="HAD-like"/>
    <property type="match status" value="1"/>
</dbReference>
<dbReference type="EMBL" id="BNBD01000001">
    <property type="protein sequence ID" value="GHF28387.1"/>
    <property type="molecule type" value="Genomic_DNA"/>
</dbReference>
<sequence>MATIHSAVLFDLDGTLVDSYQDAEDCWGEWARSAGVGDVFDLADFYGQKRADIVRTLLPHLTEDEIRHHAEQVRLAERARVAKVVALPGAAELLASLPRDRWALVTSNDTEVAQARLRSAGLPVPDVIVSADDVLRPKPDPEGFLLAAQKLGVDPATAVGVDDSPHGIAAARAAGMTTVAVRFRHGDAELAAAHTVVDGVGSLSLAVTPAGIRLSVPGDPPGVPS</sequence>
<comment type="caution">
    <text evidence="1">The sequence shown here is derived from an EMBL/GenBank/DDBJ whole genome shotgun (WGS) entry which is preliminary data.</text>
</comment>
<dbReference type="SFLD" id="SFLDG01129">
    <property type="entry name" value="C1.5:_HAD__Beta-PGM__Phosphata"/>
    <property type="match status" value="1"/>
</dbReference>
<dbReference type="InterPro" id="IPR023214">
    <property type="entry name" value="HAD_sf"/>
</dbReference>
<dbReference type="PRINTS" id="PR00413">
    <property type="entry name" value="HADHALOGNASE"/>
</dbReference>
<dbReference type="GO" id="GO:0050308">
    <property type="term" value="F:sugar-phosphatase activity"/>
    <property type="evidence" value="ECO:0007669"/>
    <property type="project" value="TreeGrafter"/>
</dbReference>
<accession>A0A919AXP3</accession>
<reference evidence="1" key="2">
    <citation type="submission" date="2020-09" db="EMBL/GenBank/DDBJ databases">
        <authorList>
            <person name="Sun Q."/>
            <person name="Ohkuma M."/>
        </authorList>
    </citation>
    <scope>NUCLEOTIDE SEQUENCE</scope>
    <source>
        <strain evidence="1">JCM 4059</strain>
    </source>
</reference>
<dbReference type="NCBIfam" id="TIGR01549">
    <property type="entry name" value="HAD-SF-IA-v1"/>
    <property type="match status" value="1"/>
</dbReference>
<proteinExistence type="predicted"/>
<evidence type="ECO:0000313" key="1">
    <source>
        <dbReference type="EMBL" id="GHF28387.1"/>
    </source>
</evidence>
<dbReference type="InterPro" id="IPR006439">
    <property type="entry name" value="HAD-SF_hydro_IA"/>
</dbReference>
<dbReference type="InterPro" id="IPR051806">
    <property type="entry name" value="HAD-like_SPP"/>
</dbReference>
<dbReference type="RefSeq" id="WP_190127824.1">
    <property type="nucleotide sequence ID" value="NZ_BNBD01000001.1"/>
</dbReference>
<dbReference type="SFLD" id="SFLDG01135">
    <property type="entry name" value="C1.5.6:_HAD__Beta-PGM__Phospha"/>
    <property type="match status" value="1"/>
</dbReference>
<dbReference type="Pfam" id="PF00702">
    <property type="entry name" value="Hydrolase"/>
    <property type="match status" value="1"/>
</dbReference>
<dbReference type="InterPro" id="IPR036412">
    <property type="entry name" value="HAD-like_sf"/>
</dbReference>
<evidence type="ECO:0000313" key="2">
    <source>
        <dbReference type="Proteomes" id="UP000638313"/>
    </source>
</evidence>
<dbReference type="NCBIfam" id="TIGR01509">
    <property type="entry name" value="HAD-SF-IA-v3"/>
    <property type="match status" value="1"/>
</dbReference>
<protein>
    <submittedName>
        <fullName evidence="1">Phosphatase</fullName>
    </submittedName>
</protein>
<dbReference type="Proteomes" id="UP000638313">
    <property type="component" value="Unassembled WGS sequence"/>
</dbReference>
<dbReference type="Gene3D" id="1.10.150.240">
    <property type="entry name" value="Putative phosphatase, domain 2"/>
    <property type="match status" value="1"/>
</dbReference>
<reference evidence="1" key="1">
    <citation type="journal article" date="2014" name="Int. J. Syst. Evol. Microbiol.">
        <title>Complete genome sequence of Corynebacterium casei LMG S-19264T (=DSM 44701T), isolated from a smear-ripened cheese.</title>
        <authorList>
            <consortium name="US DOE Joint Genome Institute (JGI-PGF)"/>
            <person name="Walter F."/>
            <person name="Albersmeier A."/>
            <person name="Kalinowski J."/>
            <person name="Ruckert C."/>
        </authorList>
    </citation>
    <scope>NUCLEOTIDE SEQUENCE</scope>
    <source>
        <strain evidence="1">JCM 4059</strain>
    </source>
</reference>
<gene>
    <name evidence="1" type="ORF">GCM10010218_06880</name>
</gene>
<dbReference type="Gene3D" id="3.40.50.1000">
    <property type="entry name" value="HAD superfamily/HAD-like"/>
    <property type="match status" value="1"/>
</dbReference>
<dbReference type="AlphaFoldDB" id="A0A919AXP3"/>
<name>A0A919AXP3_9ACTN</name>